<sequence>MSWMSETLAAALAVLGLGGGSAVPLAHGYAEGEYLRIAAPLAGTLDSLAVTRGGRVEAGAPLFALDRT</sequence>
<evidence type="ECO:0000313" key="2">
    <source>
        <dbReference type="Proteomes" id="UP001227317"/>
    </source>
</evidence>
<evidence type="ECO:0000313" key="1">
    <source>
        <dbReference type="EMBL" id="MDQ2106636.1"/>
    </source>
</evidence>
<dbReference type="Proteomes" id="UP001227317">
    <property type="component" value="Unassembled WGS sequence"/>
</dbReference>
<organism evidence="1 2">
    <name type="scientific">Azospirillum isscasi</name>
    <dbReference type="NCBI Taxonomy" id="3053926"/>
    <lineage>
        <taxon>Bacteria</taxon>
        <taxon>Pseudomonadati</taxon>
        <taxon>Pseudomonadota</taxon>
        <taxon>Alphaproteobacteria</taxon>
        <taxon>Rhodospirillales</taxon>
        <taxon>Azospirillaceae</taxon>
        <taxon>Azospirillum</taxon>
    </lineage>
</organism>
<comment type="caution">
    <text evidence="1">The sequence shown here is derived from an EMBL/GenBank/DDBJ whole genome shotgun (WGS) entry which is preliminary data.</text>
</comment>
<protein>
    <submittedName>
        <fullName evidence="1">Biotin/lipoyl-binding protein</fullName>
    </submittedName>
</protein>
<gene>
    <name evidence="1" type="ORF">QSG27_28370</name>
</gene>
<accession>A0ABU0WQW3</accession>
<keyword evidence="2" id="KW-1185">Reference proteome</keyword>
<reference evidence="1 2" key="1">
    <citation type="submission" date="2023-06" db="EMBL/GenBank/DDBJ databases">
        <title>Azospirillum isscasensis sp.nov, a bacterium isolated from rhizosphere soil of rice.</title>
        <authorList>
            <person name="Wang H."/>
        </authorList>
    </citation>
    <scope>NUCLEOTIDE SEQUENCE [LARGE SCALE GENOMIC DNA]</scope>
    <source>
        <strain evidence="1 2">C340-1</strain>
    </source>
</reference>
<feature type="non-terminal residue" evidence="1">
    <location>
        <position position="68"/>
    </location>
</feature>
<dbReference type="EMBL" id="JAUJFI010000299">
    <property type="protein sequence ID" value="MDQ2106636.1"/>
    <property type="molecule type" value="Genomic_DNA"/>
</dbReference>
<name>A0ABU0WQW3_9PROT</name>
<proteinExistence type="predicted"/>